<accession>A0A0H2M4F5</accession>
<evidence type="ECO:0000256" key="4">
    <source>
        <dbReference type="ARBA" id="ARBA00023163"/>
    </source>
</evidence>
<dbReference type="InterPro" id="IPR036388">
    <property type="entry name" value="WH-like_DNA-bd_sf"/>
</dbReference>
<dbReference type="InterPro" id="IPR005119">
    <property type="entry name" value="LysR_subst-bd"/>
</dbReference>
<dbReference type="GO" id="GO:0043565">
    <property type="term" value="F:sequence-specific DNA binding"/>
    <property type="evidence" value="ECO:0007669"/>
    <property type="project" value="TreeGrafter"/>
</dbReference>
<dbReference type="PANTHER" id="PTHR30537">
    <property type="entry name" value="HTH-TYPE TRANSCRIPTIONAL REGULATOR"/>
    <property type="match status" value="1"/>
</dbReference>
<dbReference type="PATRIC" id="fig|34073.19.peg.1426"/>
<dbReference type="RefSeq" id="WP_047783864.1">
    <property type="nucleotide sequence ID" value="NZ_JZWI01000007.1"/>
</dbReference>
<dbReference type="SUPFAM" id="SSF46785">
    <property type="entry name" value="Winged helix' DNA-binding domain"/>
    <property type="match status" value="1"/>
</dbReference>
<evidence type="ECO:0000256" key="5">
    <source>
        <dbReference type="SAM" id="MobiDB-lite"/>
    </source>
</evidence>
<dbReference type="Gene3D" id="1.10.10.10">
    <property type="entry name" value="Winged helix-like DNA-binding domain superfamily/Winged helix DNA-binding domain"/>
    <property type="match status" value="1"/>
</dbReference>
<feature type="domain" description="HTH lysR-type" evidence="6">
    <location>
        <begin position="6"/>
        <end position="63"/>
    </location>
</feature>
<dbReference type="InterPro" id="IPR058163">
    <property type="entry name" value="LysR-type_TF_proteobact-type"/>
</dbReference>
<dbReference type="Pfam" id="PF03466">
    <property type="entry name" value="LysR_substrate"/>
    <property type="match status" value="1"/>
</dbReference>
<dbReference type="PANTHER" id="PTHR30537:SF26">
    <property type="entry name" value="GLYCINE CLEAVAGE SYSTEM TRANSCRIPTIONAL ACTIVATOR"/>
    <property type="match status" value="1"/>
</dbReference>
<dbReference type="PRINTS" id="PR00039">
    <property type="entry name" value="HTHLYSR"/>
</dbReference>
<comment type="caution">
    <text evidence="7">The sequence shown here is derived from an EMBL/GenBank/DDBJ whole genome shotgun (WGS) entry which is preliminary data.</text>
</comment>
<sequence length="317" mass="35362">MKRKIPSTIALSLFEAAARHESFARAAAEMYLTESAVSRQIAVLERFLGVRLFSRVKKQVVLTDAGRLYSRNIRGNLDEIEMHTKSLMESKGKGGMLELAVIPTFASRWLLPRLNDFLSKNPGITVNLSERADPFTFRGTNLDAALHFDDPVWDGVEKVHLFEEEVVPVASPRHFDLVKIKGPSALMSLPLLHKRARPEAWQRWFETAGCKEAIPAPAMRFELYAMVIDAARAGLGVGLVPRFYVQEDVERGALAIPFDVSLKHEKRYCLVYPEHKRDSPVVQAFRDWAIRTAEDFSGTGSAAGESKSPVGSAISPQ</sequence>
<evidence type="ECO:0000313" key="8">
    <source>
        <dbReference type="Proteomes" id="UP000035170"/>
    </source>
</evidence>
<evidence type="ECO:0000256" key="3">
    <source>
        <dbReference type="ARBA" id="ARBA00023125"/>
    </source>
</evidence>
<dbReference type="EMBL" id="JZWI01000007">
    <property type="protein sequence ID" value="KLN57319.1"/>
    <property type="molecule type" value="Genomic_DNA"/>
</dbReference>
<dbReference type="Pfam" id="PF00126">
    <property type="entry name" value="HTH_1"/>
    <property type="match status" value="1"/>
</dbReference>
<dbReference type="InterPro" id="IPR000847">
    <property type="entry name" value="LysR_HTH_N"/>
</dbReference>
<comment type="similarity">
    <text evidence="1">Belongs to the LysR transcriptional regulatory family.</text>
</comment>
<dbReference type="Proteomes" id="UP000035170">
    <property type="component" value="Unassembled WGS sequence"/>
</dbReference>
<gene>
    <name evidence="7" type="primary">gcvA6</name>
    <name evidence="7" type="ORF">VPARA_13990</name>
</gene>
<dbReference type="InterPro" id="IPR036390">
    <property type="entry name" value="WH_DNA-bd_sf"/>
</dbReference>
<keyword evidence="3" id="KW-0238">DNA-binding</keyword>
<organism evidence="7 8">
    <name type="scientific">Variovorax paradoxus</name>
    <dbReference type="NCBI Taxonomy" id="34073"/>
    <lineage>
        <taxon>Bacteria</taxon>
        <taxon>Pseudomonadati</taxon>
        <taxon>Pseudomonadota</taxon>
        <taxon>Betaproteobacteria</taxon>
        <taxon>Burkholderiales</taxon>
        <taxon>Comamonadaceae</taxon>
        <taxon>Variovorax</taxon>
    </lineage>
</organism>
<keyword evidence="2" id="KW-0805">Transcription regulation</keyword>
<keyword evidence="4" id="KW-0804">Transcription</keyword>
<name>A0A0H2M4F5_VARPD</name>
<evidence type="ECO:0000313" key="7">
    <source>
        <dbReference type="EMBL" id="KLN57319.1"/>
    </source>
</evidence>
<feature type="region of interest" description="Disordered" evidence="5">
    <location>
        <begin position="297"/>
        <end position="317"/>
    </location>
</feature>
<protein>
    <submittedName>
        <fullName evidence="7">Glycine cleavage system transcriptional activator</fullName>
    </submittedName>
</protein>
<dbReference type="CDD" id="cd08481">
    <property type="entry name" value="PBP2_GcdR_like"/>
    <property type="match status" value="1"/>
</dbReference>
<dbReference type="PROSITE" id="PS50931">
    <property type="entry name" value="HTH_LYSR"/>
    <property type="match status" value="1"/>
</dbReference>
<evidence type="ECO:0000259" key="6">
    <source>
        <dbReference type="PROSITE" id="PS50931"/>
    </source>
</evidence>
<dbReference type="AlphaFoldDB" id="A0A0H2M4F5"/>
<dbReference type="SUPFAM" id="SSF53850">
    <property type="entry name" value="Periplasmic binding protein-like II"/>
    <property type="match status" value="1"/>
</dbReference>
<evidence type="ECO:0000256" key="1">
    <source>
        <dbReference type="ARBA" id="ARBA00009437"/>
    </source>
</evidence>
<dbReference type="FunFam" id="1.10.10.10:FF:000001">
    <property type="entry name" value="LysR family transcriptional regulator"/>
    <property type="match status" value="1"/>
</dbReference>
<dbReference type="GO" id="GO:0006351">
    <property type="term" value="P:DNA-templated transcription"/>
    <property type="evidence" value="ECO:0007669"/>
    <property type="project" value="TreeGrafter"/>
</dbReference>
<dbReference type="GO" id="GO:0003700">
    <property type="term" value="F:DNA-binding transcription factor activity"/>
    <property type="evidence" value="ECO:0007669"/>
    <property type="project" value="InterPro"/>
</dbReference>
<evidence type="ECO:0000256" key="2">
    <source>
        <dbReference type="ARBA" id="ARBA00023015"/>
    </source>
</evidence>
<keyword evidence="8" id="KW-1185">Reference proteome</keyword>
<dbReference type="Gene3D" id="3.40.190.10">
    <property type="entry name" value="Periplasmic binding protein-like II"/>
    <property type="match status" value="2"/>
</dbReference>
<reference evidence="7 8" key="1">
    <citation type="submission" date="2015-03" db="EMBL/GenBank/DDBJ databases">
        <title>Genome sequence of Variovorax paradoxus TBEA6.</title>
        <authorList>
            <person name="Poehlein A."/>
            <person name="Schuldes J."/>
            <person name="Wuebbeler J.H."/>
            <person name="Hiessl S."/>
            <person name="Steinbuechel A."/>
            <person name="Daniel R."/>
        </authorList>
    </citation>
    <scope>NUCLEOTIDE SEQUENCE [LARGE SCALE GENOMIC DNA]</scope>
    <source>
        <strain evidence="7 8">TBEA6</strain>
    </source>
</reference>
<proteinExistence type="inferred from homology"/>